<evidence type="ECO:0000259" key="2">
    <source>
        <dbReference type="PROSITE" id="PS50902"/>
    </source>
</evidence>
<sequence>MLVLVGYASEHGSTRGIAERVALVLAETGIAAEARPVADVGDAGVYDAFVLGSAVHANAWLPDASRFVERNRALLAERPVWLFSVGLARVVGGWFEAHAPEPREVSRWREELLPRGHRTFAGALLKEHLPGAGRLAYRMMHGRYGDFRNWPEIDDWAQDVARSLPAGIRTTGTRTAGARTAGPARPADHGRRAS</sequence>
<accession>A0ABP5YVK7</accession>
<dbReference type="InterPro" id="IPR029039">
    <property type="entry name" value="Flavoprotein-like_sf"/>
</dbReference>
<comment type="caution">
    <text evidence="3">The sequence shown here is derived from an EMBL/GenBank/DDBJ whole genome shotgun (WGS) entry which is preliminary data.</text>
</comment>
<proteinExistence type="predicted"/>
<protein>
    <submittedName>
        <fullName evidence="3">Flavodoxin domain-containing protein</fullName>
    </submittedName>
</protein>
<dbReference type="SUPFAM" id="SSF52218">
    <property type="entry name" value="Flavoproteins"/>
    <property type="match status" value="1"/>
</dbReference>
<dbReference type="Gene3D" id="3.40.50.360">
    <property type="match status" value="1"/>
</dbReference>
<feature type="compositionally biased region" description="Low complexity" evidence="1">
    <location>
        <begin position="169"/>
        <end position="185"/>
    </location>
</feature>
<dbReference type="InterPro" id="IPR008254">
    <property type="entry name" value="Flavodoxin/NO_synth"/>
</dbReference>
<feature type="domain" description="Flavodoxin-like" evidence="2">
    <location>
        <begin position="3"/>
        <end position="161"/>
    </location>
</feature>
<keyword evidence="4" id="KW-1185">Reference proteome</keyword>
<dbReference type="RefSeq" id="WP_344383122.1">
    <property type="nucleotide sequence ID" value="NZ_BAAATA010000010.1"/>
</dbReference>
<gene>
    <name evidence="3" type="ORF">GCM10010406_22850</name>
</gene>
<reference evidence="4" key="1">
    <citation type="journal article" date="2019" name="Int. J. Syst. Evol. Microbiol.">
        <title>The Global Catalogue of Microorganisms (GCM) 10K type strain sequencing project: providing services to taxonomists for standard genome sequencing and annotation.</title>
        <authorList>
            <consortium name="The Broad Institute Genomics Platform"/>
            <consortium name="The Broad Institute Genome Sequencing Center for Infectious Disease"/>
            <person name="Wu L."/>
            <person name="Ma J."/>
        </authorList>
    </citation>
    <scope>NUCLEOTIDE SEQUENCE [LARGE SCALE GENOMIC DNA]</scope>
    <source>
        <strain evidence="4">JCM 6307</strain>
    </source>
</reference>
<evidence type="ECO:0000256" key="1">
    <source>
        <dbReference type="SAM" id="MobiDB-lite"/>
    </source>
</evidence>
<dbReference type="Pfam" id="PF12724">
    <property type="entry name" value="Flavodoxin_5"/>
    <property type="match status" value="1"/>
</dbReference>
<feature type="region of interest" description="Disordered" evidence="1">
    <location>
        <begin position="169"/>
        <end position="194"/>
    </location>
</feature>
<dbReference type="Proteomes" id="UP001501358">
    <property type="component" value="Unassembled WGS sequence"/>
</dbReference>
<dbReference type="EMBL" id="BAAATA010000010">
    <property type="protein sequence ID" value="GAA2486118.1"/>
    <property type="molecule type" value="Genomic_DNA"/>
</dbReference>
<name>A0ABP5YVK7_9ACTN</name>
<organism evidence="3 4">
    <name type="scientific">Streptomyces thermolineatus</name>
    <dbReference type="NCBI Taxonomy" id="44033"/>
    <lineage>
        <taxon>Bacteria</taxon>
        <taxon>Bacillati</taxon>
        <taxon>Actinomycetota</taxon>
        <taxon>Actinomycetes</taxon>
        <taxon>Kitasatosporales</taxon>
        <taxon>Streptomycetaceae</taxon>
        <taxon>Streptomyces</taxon>
    </lineage>
</organism>
<dbReference type="PROSITE" id="PS50902">
    <property type="entry name" value="FLAVODOXIN_LIKE"/>
    <property type="match status" value="1"/>
</dbReference>
<dbReference type="InterPro" id="IPR026816">
    <property type="entry name" value="Flavodoxin_dom"/>
</dbReference>
<evidence type="ECO:0000313" key="3">
    <source>
        <dbReference type="EMBL" id="GAA2486118.1"/>
    </source>
</evidence>
<evidence type="ECO:0000313" key="4">
    <source>
        <dbReference type="Proteomes" id="UP001501358"/>
    </source>
</evidence>